<dbReference type="Pfam" id="PF06962">
    <property type="entry name" value="rRNA_methylase"/>
    <property type="match status" value="1"/>
</dbReference>
<dbReference type="SUPFAM" id="SSF53335">
    <property type="entry name" value="S-adenosyl-L-methionine-dependent methyltransferases"/>
    <property type="match status" value="1"/>
</dbReference>
<keyword evidence="1" id="KW-0489">Methyltransferase</keyword>
<dbReference type="Gene3D" id="3.40.50.150">
    <property type="entry name" value="Vaccinia Virus protein VP39"/>
    <property type="match status" value="1"/>
</dbReference>
<dbReference type="EMBL" id="CP007806">
    <property type="protein sequence ID" value="AIG27518.1"/>
    <property type="molecule type" value="Genomic_DNA"/>
</dbReference>
<accession>A0A075R8A2</accession>
<dbReference type="GO" id="GO:0008168">
    <property type="term" value="F:methyltransferase activity"/>
    <property type="evidence" value="ECO:0007669"/>
    <property type="project" value="UniProtKB-KW"/>
</dbReference>
<dbReference type="InterPro" id="IPR010719">
    <property type="entry name" value="MnmM_MeTrfase"/>
</dbReference>
<dbReference type="Proteomes" id="UP000005850">
    <property type="component" value="Chromosome"/>
</dbReference>
<dbReference type="KEGG" id="blr:BRLA_c032060"/>
<dbReference type="RefSeq" id="WP_003337018.1">
    <property type="nucleotide sequence ID" value="NZ_CP007806.1"/>
</dbReference>
<protein>
    <submittedName>
        <fullName evidence="1">Putative rRNA methylase</fullName>
    </submittedName>
</protein>
<dbReference type="PANTHER" id="PTHR35276">
    <property type="entry name" value="S-ADENOSYL-L-METHIONINE-DEPENDENT METHYLTRANSFERASES SUPERFAMILY PROTEIN"/>
    <property type="match status" value="1"/>
</dbReference>
<keyword evidence="2" id="KW-1185">Reference proteome</keyword>
<name>A0A075R8A2_BRELA</name>
<dbReference type="GO" id="GO:0032259">
    <property type="term" value="P:methylation"/>
    <property type="evidence" value="ECO:0007669"/>
    <property type="project" value="UniProtKB-KW"/>
</dbReference>
<organism evidence="1 2">
    <name type="scientific">Brevibacillus laterosporus LMG 15441</name>
    <dbReference type="NCBI Taxonomy" id="1042163"/>
    <lineage>
        <taxon>Bacteria</taxon>
        <taxon>Bacillati</taxon>
        <taxon>Bacillota</taxon>
        <taxon>Bacilli</taxon>
        <taxon>Bacillales</taxon>
        <taxon>Paenibacillaceae</taxon>
        <taxon>Brevibacillus</taxon>
    </lineage>
</organism>
<dbReference type="STRING" id="1042163.BRLA_c032060"/>
<proteinExistence type="predicted"/>
<dbReference type="InterPro" id="IPR029063">
    <property type="entry name" value="SAM-dependent_MTases_sf"/>
</dbReference>
<reference evidence="1 2" key="1">
    <citation type="journal article" date="2011" name="J. Bacteriol.">
        <title>Genome sequence of Brevibacillus laterosporus LMG 15441, a pathogen of invertebrates.</title>
        <authorList>
            <person name="Djukic M."/>
            <person name="Poehlein A."/>
            <person name="Thurmer A."/>
            <person name="Daniel R."/>
        </authorList>
    </citation>
    <scope>NUCLEOTIDE SEQUENCE [LARGE SCALE GENOMIC DNA]</scope>
    <source>
        <strain evidence="1 2">LMG 15441</strain>
    </source>
</reference>
<dbReference type="PANTHER" id="PTHR35276:SF1">
    <property type="entry name" value="TRNA (MNM(5)S(2)U34)-METHYLTRANSFERASE, CHLOROPLASTIC"/>
    <property type="match status" value="1"/>
</dbReference>
<keyword evidence="1" id="KW-0808">Transferase</keyword>
<sequence length="184" mass="20839">MFPNVLEVVRQYIRERVEEGETVVDATMGNGNDTLFLAQLVGERGKVYAYDVQSEAIEKTRARLEREQVVERVNLLLTSHEQMKEIPVAIGAVMFNLGYLPGGNKDITTQANTTIRAIEAGLDKLRTGGIMTIIIYWGHEAGAVEKEAVVDYCEKLPQTEYLVLRYQYMNQQNQAPFIIAIEKR</sequence>
<dbReference type="eggNOG" id="COG0144">
    <property type="taxonomic scope" value="Bacteria"/>
</dbReference>
<gene>
    <name evidence="1" type="ORF">BRLA_c032060</name>
</gene>
<dbReference type="AlphaFoldDB" id="A0A075R8A2"/>
<evidence type="ECO:0000313" key="1">
    <source>
        <dbReference type="EMBL" id="AIG27518.1"/>
    </source>
</evidence>
<evidence type="ECO:0000313" key="2">
    <source>
        <dbReference type="Proteomes" id="UP000005850"/>
    </source>
</evidence>
<dbReference type="HOGENOM" id="CLU_079190_1_0_9"/>